<dbReference type="SUPFAM" id="SSF160631">
    <property type="entry name" value="SMI1/KNR4-like"/>
    <property type="match status" value="1"/>
</dbReference>
<comment type="caution">
    <text evidence="2">The sequence shown here is derived from an EMBL/GenBank/DDBJ whole genome shotgun (WGS) entry which is preliminary data.</text>
</comment>
<proteinExistence type="predicted"/>
<name>A0A3P2A8C9_9NEIS</name>
<dbReference type="Pfam" id="PF09346">
    <property type="entry name" value="SMI1_KNR4"/>
    <property type="match status" value="1"/>
</dbReference>
<accession>A0A3P2A8C9</accession>
<dbReference type="Gene3D" id="3.40.1580.10">
    <property type="entry name" value="SMI1/KNR4-like"/>
    <property type="match status" value="1"/>
</dbReference>
<evidence type="ECO:0000313" key="3">
    <source>
        <dbReference type="Proteomes" id="UP000269923"/>
    </source>
</evidence>
<reference evidence="2 3" key="1">
    <citation type="submission" date="2018-11" db="EMBL/GenBank/DDBJ databases">
        <title>Genomes From Bacteria Associated with the Canine Oral Cavity: a Test Case for Automated Genome-Based Taxonomic Assignment.</title>
        <authorList>
            <person name="Coil D.A."/>
            <person name="Jospin G."/>
            <person name="Darling A.E."/>
            <person name="Wallis C."/>
            <person name="Davis I.J."/>
            <person name="Harris S."/>
            <person name="Eisen J.A."/>
            <person name="Holcombe L.J."/>
            <person name="O'Flynn C."/>
        </authorList>
    </citation>
    <scope>NUCLEOTIDE SEQUENCE [LARGE SCALE GENOMIC DNA]</scope>
    <source>
        <strain evidence="2 3">COT-280</strain>
    </source>
</reference>
<evidence type="ECO:0000313" key="2">
    <source>
        <dbReference type="EMBL" id="RRD90530.1"/>
    </source>
</evidence>
<sequence length="191" mass="22645">MSNLINLLLKTKKNHDNHLIENLDLIKGYTQDEIKEIEKRYNLSIHGQFREFLMIMGKCSGGLLFGNNLFIYSSYSKPTSYCFGLQKQQDWQDDNDIQDFKNQINNLNLVENQFFEFAENNGEIRERVYFLLTKNQDDIIYCWNFEDEENESVTPFGTLFDFLCEYRRTYPCPIDANQPNVFKKITIGKLL</sequence>
<organism evidence="2 3">
    <name type="scientific">Conchiformibius steedae</name>
    <dbReference type="NCBI Taxonomy" id="153493"/>
    <lineage>
        <taxon>Bacteria</taxon>
        <taxon>Pseudomonadati</taxon>
        <taxon>Pseudomonadota</taxon>
        <taxon>Betaproteobacteria</taxon>
        <taxon>Neisseriales</taxon>
        <taxon>Neisseriaceae</taxon>
        <taxon>Conchiformibius</taxon>
    </lineage>
</organism>
<dbReference type="InterPro" id="IPR018958">
    <property type="entry name" value="Knr4/Smi1-like_dom"/>
</dbReference>
<dbReference type="EMBL" id="RQYC01000005">
    <property type="protein sequence ID" value="RRD90530.1"/>
    <property type="molecule type" value="Genomic_DNA"/>
</dbReference>
<protein>
    <recommendedName>
        <fullName evidence="1">Knr4/Smi1-like domain-containing protein</fullName>
    </recommendedName>
</protein>
<feature type="domain" description="Knr4/Smi1-like" evidence="1">
    <location>
        <begin position="30"/>
        <end position="155"/>
    </location>
</feature>
<dbReference type="OrthoDB" id="8613156at2"/>
<gene>
    <name evidence="2" type="ORF">EII21_04420</name>
</gene>
<dbReference type="AlphaFoldDB" id="A0A3P2A8C9"/>
<keyword evidence="3" id="KW-1185">Reference proteome</keyword>
<dbReference type="InterPro" id="IPR037883">
    <property type="entry name" value="Knr4/Smi1-like_sf"/>
</dbReference>
<evidence type="ECO:0000259" key="1">
    <source>
        <dbReference type="Pfam" id="PF09346"/>
    </source>
</evidence>
<dbReference type="Proteomes" id="UP000269923">
    <property type="component" value="Unassembled WGS sequence"/>
</dbReference>
<dbReference type="RefSeq" id="WP_124794420.1">
    <property type="nucleotide sequence ID" value="NZ_RQYC01000005.1"/>
</dbReference>